<dbReference type="Pfam" id="PF13442">
    <property type="entry name" value="Cytochrome_CBB3"/>
    <property type="match status" value="1"/>
</dbReference>
<dbReference type="Gene3D" id="1.10.760.10">
    <property type="entry name" value="Cytochrome c-like domain"/>
    <property type="match status" value="1"/>
</dbReference>
<dbReference type="PROSITE" id="PS51007">
    <property type="entry name" value="CYTC"/>
    <property type="match status" value="1"/>
</dbReference>
<comment type="caution">
    <text evidence="9">The sequence shown here is derived from an EMBL/GenBank/DDBJ whole genome shotgun (WGS) entry which is preliminary data.</text>
</comment>
<dbReference type="InterPro" id="IPR002323">
    <property type="entry name" value="Cyt_CIE"/>
</dbReference>
<evidence type="ECO:0000256" key="1">
    <source>
        <dbReference type="ARBA" id="ARBA00022448"/>
    </source>
</evidence>
<keyword evidence="4" id="KW-0249">Electron transport</keyword>
<evidence type="ECO:0000259" key="8">
    <source>
        <dbReference type="PROSITE" id="PS51007"/>
    </source>
</evidence>
<dbReference type="Proteomes" id="UP000787472">
    <property type="component" value="Unassembled WGS sequence"/>
</dbReference>
<dbReference type="PANTHER" id="PTHR40942:SF4">
    <property type="entry name" value="CYTOCHROME C5"/>
    <property type="match status" value="1"/>
</dbReference>
<dbReference type="GO" id="GO:0005506">
    <property type="term" value="F:iron ion binding"/>
    <property type="evidence" value="ECO:0007669"/>
    <property type="project" value="InterPro"/>
</dbReference>
<gene>
    <name evidence="9" type="ORF">G8770_19195</name>
</gene>
<evidence type="ECO:0000256" key="2">
    <source>
        <dbReference type="ARBA" id="ARBA00022617"/>
    </source>
</evidence>
<dbReference type="InterPro" id="IPR009056">
    <property type="entry name" value="Cyt_c-like_dom"/>
</dbReference>
<protein>
    <submittedName>
        <fullName evidence="9">Cytochrome c5 family protein</fullName>
    </submittedName>
</protein>
<feature type="signal peptide" evidence="7">
    <location>
        <begin position="1"/>
        <end position="23"/>
    </location>
</feature>
<keyword evidence="2 6" id="KW-0349">Heme</keyword>
<evidence type="ECO:0000256" key="4">
    <source>
        <dbReference type="ARBA" id="ARBA00022982"/>
    </source>
</evidence>
<proteinExistence type="predicted"/>
<evidence type="ECO:0000313" key="9">
    <source>
        <dbReference type="EMBL" id="NHO67678.1"/>
    </source>
</evidence>
<sequence>MRKTMSLLAAAGLSVMVSVGVYAADLSEEMNERLKPVGEVCMSGDACAAAPVAAAPSGPRSGSELYETKCVTCHGTGAAGAPKFGDAAAWAPRIAKGMETLYTHAWDGFNAMPAKGLCMDCSQDEINDAVDHMVEGSK</sequence>
<dbReference type="InterPro" id="IPR036909">
    <property type="entry name" value="Cyt_c-like_dom_sf"/>
</dbReference>
<feature type="chain" id="PRO_5038541613" evidence="7">
    <location>
        <begin position="24"/>
        <end position="138"/>
    </location>
</feature>
<dbReference type="GO" id="GO:0020037">
    <property type="term" value="F:heme binding"/>
    <property type="evidence" value="ECO:0007669"/>
    <property type="project" value="InterPro"/>
</dbReference>
<dbReference type="RefSeq" id="WP_167190861.1">
    <property type="nucleotide sequence ID" value="NZ_JAAONZ010000019.1"/>
</dbReference>
<evidence type="ECO:0000256" key="5">
    <source>
        <dbReference type="ARBA" id="ARBA00023004"/>
    </source>
</evidence>
<organism evidence="9 10">
    <name type="scientific">Pseudomaricurvus hydrocarbonicus</name>
    <dbReference type="NCBI Taxonomy" id="1470433"/>
    <lineage>
        <taxon>Bacteria</taxon>
        <taxon>Pseudomonadati</taxon>
        <taxon>Pseudomonadota</taxon>
        <taxon>Gammaproteobacteria</taxon>
        <taxon>Cellvibrionales</taxon>
        <taxon>Cellvibrionaceae</taxon>
        <taxon>Pseudomaricurvus</taxon>
    </lineage>
</organism>
<dbReference type="AlphaFoldDB" id="A0A9E5MNS4"/>
<evidence type="ECO:0000256" key="3">
    <source>
        <dbReference type="ARBA" id="ARBA00022723"/>
    </source>
</evidence>
<keyword evidence="10" id="KW-1185">Reference proteome</keyword>
<keyword evidence="5 6" id="KW-0408">Iron</keyword>
<feature type="domain" description="Cytochrome c" evidence="8">
    <location>
        <begin position="57"/>
        <end position="137"/>
    </location>
</feature>
<reference evidence="9" key="1">
    <citation type="submission" date="2020-03" db="EMBL/GenBank/DDBJ databases">
        <authorList>
            <person name="Guo F."/>
        </authorList>
    </citation>
    <scope>NUCLEOTIDE SEQUENCE</scope>
    <source>
        <strain evidence="9">JCM 30134</strain>
    </source>
</reference>
<dbReference type="PRINTS" id="PR00607">
    <property type="entry name" value="CYTCHROMECIE"/>
</dbReference>
<keyword evidence="1" id="KW-0813">Transport</keyword>
<name>A0A9E5MNS4_9GAMM</name>
<keyword evidence="3 6" id="KW-0479">Metal-binding</keyword>
<dbReference type="EMBL" id="JAAONZ010000019">
    <property type="protein sequence ID" value="NHO67678.1"/>
    <property type="molecule type" value="Genomic_DNA"/>
</dbReference>
<keyword evidence="7" id="KW-0732">Signal</keyword>
<evidence type="ECO:0000313" key="10">
    <source>
        <dbReference type="Proteomes" id="UP000787472"/>
    </source>
</evidence>
<evidence type="ECO:0000256" key="6">
    <source>
        <dbReference type="PROSITE-ProRule" id="PRU00433"/>
    </source>
</evidence>
<dbReference type="PANTHER" id="PTHR40942">
    <property type="match status" value="1"/>
</dbReference>
<dbReference type="SUPFAM" id="SSF46626">
    <property type="entry name" value="Cytochrome c"/>
    <property type="match status" value="1"/>
</dbReference>
<evidence type="ECO:0000256" key="7">
    <source>
        <dbReference type="SAM" id="SignalP"/>
    </source>
</evidence>
<dbReference type="GO" id="GO:0009055">
    <property type="term" value="F:electron transfer activity"/>
    <property type="evidence" value="ECO:0007669"/>
    <property type="project" value="InterPro"/>
</dbReference>
<accession>A0A9E5MNS4</accession>